<evidence type="ECO:0000313" key="5">
    <source>
        <dbReference type="EMBL" id="MDO9713518.1"/>
    </source>
</evidence>
<dbReference type="EMBL" id="JAUTWS010000097">
    <property type="protein sequence ID" value="MDO9713518.1"/>
    <property type="molecule type" value="Genomic_DNA"/>
</dbReference>
<keyword evidence="5" id="KW-0347">Helicase</keyword>
<dbReference type="GO" id="GO:0004386">
    <property type="term" value="F:helicase activity"/>
    <property type="evidence" value="ECO:0007669"/>
    <property type="project" value="UniProtKB-KW"/>
</dbReference>
<evidence type="ECO:0000256" key="2">
    <source>
        <dbReference type="ARBA" id="ARBA00022801"/>
    </source>
</evidence>
<evidence type="ECO:0000313" key="6">
    <source>
        <dbReference type="Proteomes" id="UP001243009"/>
    </source>
</evidence>
<dbReference type="RefSeq" id="WP_305108375.1">
    <property type="nucleotide sequence ID" value="NZ_JAUTWS010000097.1"/>
</dbReference>
<dbReference type="Proteomes" id="UP001243009">
    <property type="component" value="Unassembled WGS sequence"/>
</dbReference>
<dbReference type="PANTHER" id="PTHR45626">
    <property type="entry name" value="TRANSCRIPTION TERMINATION FACTOR 2-RELATED"/>
    <property type="match status" value="1"/>
</dbReference>
<organism evidence="5 6">
    <name type="scientific">Paracraurococcus lichenis</name>
    <dbReference type="NCBI Taxonomy" id="3064888"/>
    <lineage>
        <taxon>Bacteria</taxon>
        <taxon>Pseudomonadati</taxon>
        <taxon>Pseudomonadota</taxon>
        <taxon>Alphaproteobacteria</taxon>
        <taxon>Acetobacterales</taxon>
        <taxon>Roseomonadaceae</taxon>
        <taxon>Paracraurococcus</taxon>
    </lineage>
</organism>
<evidence type="ECO:0000256" key="3">
    <source>
        <dbReference type="ARBA" id="ARBA00022840"/>
    </source>
</evidence>
<dbReference type="CDD" id="cd18793">
    <property type="entry name" value="SF2_C_SNF"/>
    <property type="match status" value="1"/>
</dbReference>
<dbReference type="SUPFAM" id="SSF52540">
    <property type="entry name" value="P-loop containing nucleoside triphosphate hydrolases"/>
    <property type="match status" value="1"/>
</dbReference>
<keyword evidence="2" id="KW-0378">Hydrolase</keyword>
<evidence type="ECO:0000256" key="1">
    <source>
        <dbReference type="ARBA" id="ARBA00022741"/>
    </source>
</evidence>
<dbReference type="PROSITE" id="PS51194">
    <property type="entry name" value="HELICASE_CTER"/>
    <property type="match status" value="1"/>
</dbReference>
<dbReference type="SMART" id="SM00490">
    <property type="entry name" value="HELICc"/>
    <property type="match status" value="1"/>
</dbReference>
<keyword evidence="6" id="KW-1185">Reference proteome</keyword>
<reference evidence="5 6" key="1">
    <citation type="submission" date="2023-08" db="EMBL/GenBank/DDBJ databases">
        <title>The draft genome sequence of Paracraurococcus sp. LOR1-02.</title>
        <authorList>
            <person name="Kingkaew E."/>
            <person name="Tanasupawat S."/>
        </authorList>
    </citation>
    <scope>NUCLEOTIDE SEQUENCE [LARGE SCALE GENOMIC DNA]</scope>
    <source>
        <strain evidence="5 6">LOR1-02</strain>
    </source>
</reference>
<dbReference type="InterPro" id="IPR050628">
    <property type="entry name" value="SNF2_RAD54_helicase_TF"/>
</dbReference>
<dbReference type="Pfam" id="PF00271">
    <property type="entry name" value="Helicase_C"/>
    <property type="match status" value="1"/>
</dbReference>
<feature type="domain" description="Helicase C-terminal" evidence="4">
    <location>
        <begin position="5"/>
        <end position="162"/>
    </location>
</feature>
<dbReference type="InterPro" id="IPR049730">
    <property type="entry name" value="SNF2/RAD54-like_C"/>
</dbReference>
<accession>A0ABT9EBD4</accession>
<comment type="caution">
    <text evidence="5">The sequence shown here is derived from an EMBL/GenBank/DDBJ whole genome shotgun (WGS) entry which is preliminary data.</text>
</comment>
<dbReference type="InterPro" id="IPR001650">
    <property type="entry name" value="Helicase_C-like"/>
</dbReference>
<dbReference type="InterPro" id="IPR027417">
    <property type="entry name" value="P-loop_NTPase"/>
</dbReference>
<name>A0ABT9EBD4_9PROT</name>
<sequence>MSSAKLDTVLELVDELARNQHRALVFSQFVGHLRLVAEALDTRGLRYEYLDGSTPSAERARRVASFQAGGSELFLISLRAGGTGLNLTAADYVVHLDPWWNPAVEDQASDRAHRIGQQRPVTVYRLIVKDSIEERILRLHHSKRDLASELLEGTEVAGRLSEEELLDLIRS</sequence>
<dbReference type="Gene3D" id="3.40.50.300">
    <property type="entry name" value="P-loop containing nucleotide triphosphate hydrolases"/>
    <property type="match status" value="1"/>
</dbReference>
<gene>
    <name evidence="5" type="ORF">Q7A36_34675</name>
</gene>
<keyword evidence="1" id="KW-0547">Nucleotide-binding</keyword>
<evidence type="ECO:0000259" key="4">
    <source>
        <dbReference type="PROSITE" id="PS51194"/>
    </source>
</evidence>
<proteinExistence type="predicted"/>
<keyword evidence="3" id="KW-0067">ATP-binding</keyword>
<protein>
    <submittedName>
        <fullName evidence="5">C-terminal helicase domain-containing protein</fullName>
    </submittedName>
</protein>